<accession>A0A4R7C5H0</accession>
<dbReference type="SUPFAM" id="SSF53822">
    <property type="entry name" value="Periplasmic binding protein-like I"/>
    <property type="match status" value="1"/>
</dbReference>
<dbReference type="GO" id="GO:0006865">
    <property type="term" value="P:amino acid transport"/>
    <property type="evidence" value="ECO:0007669"/>
    <property type="project" value="UniProtKB-KW"/>
</dbReference>
<proteinExistence type="inferred from homology"/>
<keyword evidence="3" id="KW-0813">Transport</keyword>
<evidence type="ECO:0000259" key="5">
    <source>
        <dbReference type="Pfam" id="PF13458"/>
    </source>
</evidence>
<evidence type="ECO:0000256" key="3">
    <source>
        <dbReference type="ARBA" id="ARBA00022970"/>
    </source>
</evidence>
<dbReference type="Proteomes" id="UP000295122">
    <property type="component" value="Unassembled WGS sequence"/>
</dbReference>
<comment type="caution">
    <text evidence="6">The sequence shown here is derived from an EMBL/GenBank/DDBJ whole genome shotgun (WGS) entry which is preliminary data.</text>
</comment>
<sequence length="377" mass="40676">MKRARSLALAAAIAAFCTSALAQETVKVGVVQGLSGPPAITDFGESYLQGLKLALKDHLAKSPKTKIELVVYDDEANPQRAVSVVQRLVQNDRVPVVVGTVSSGNVLAFAPILQRAGIPLVAGPSIATPITTQFIDQKPSYIFRCSMVEKFQIEAILDWGVKTFKKIGLVHSTTGYGSVTAKEVEAGLKARGRELVATEAAAPGVNDLTPQMIKMRDAGAELVLNFHESFELVYRPMARLDYRPVIAGNWGLSSLKVEQIVGREAIEGTVMGQALDLADPKAKAFDDRMRKEYGSDYRWPVLAALGYDTGQVVFAAVEKVGKSDPKAIRDALEAIDGIAAISATPAKPFSPTDHECLDKEHVFLGVWKGGQVVRLKY</sequence>
<feature type="domain" description="Leucine-binding protein" evidence="5">
    <location>
        <begin position="25"/>
        <end position="354"/>
    </location>
</feature>
<keyword evidence="7" id="KW-1185">Reference proteome</keyword>
<dbReference type="Pfam" id="PF13458">
    <property type="entry name" value="Peripla_BP_6"/>
    <property type="match status" value="1"/>
</dbReference>
<protein>
    <submittedName>
        <fullName evidence="6">Amino acid/amide ABC transporter substrate-binding protein (HAAT family)</fullName>
    </submittedName>
</protein>
<keyword evidence="2 4" id="KW-0732">Signal</keyword>
<dbReference type="EMBL" id="SNZR01000011">
    <property type="protein sequence ID" value="TDR93313.1"/>
    <property type="molecule type" value="Genomic_DNA"/>
</dbReference>
<evidence type="ECO:0000256" key="1">
    <source>
        <dbReference type="ARBA" id="ARBA00010062"/>
    </source>
</evidence>
<dbReference type="CDD" id="cd06335">
    <property type="entry name" value="PBP1_ABC_ligand_binding-like"/>
    <property type="match status" value="1"/>
</dbReference>
<gene>
    <name evidence="6" type="ORF">EV668_0570</name>
</gene>
<organism evidence="6 7">
    <name type="scientific">Enterovirga rhinocerotis</name>
    <dbReference type="NCBI Taxonomy" id="1339210"/>
    <lineage>
        <taxon>Bacteria</taxon>
        <taxon>Pseudomonadati</taxon>
        <taxon>Pseudomonadota</taxon>
        <taxon>Alphaproteobacteria</taxon>
        <taxon>Hyphomicrobiales</taxon>
        <taxon>Methylobacteriaceae</taxon>
        <taxon>Enterovirga</taxon>
    </lineage>
</organism>
<evidence type="ECO:0000313" key="6">
    <source>
        <dbReference type="EMBL" id="TDR93313.1"/>
    </source>
</evidence>
<dbReference type="RefSeq" id="WP_133768324.1">
    <property type="nucleotide sequence ID" value="NZ_SNZR01000011.1"/>
</dbReference>
<dbReference type="InterPro" id="IPR028081">
    <property type="entry name" value="Leu-bd"/>
</dbReference>
<dbReference type="InterPro" id="IPR028082">
    <property type="entry name" value="Peripla_BP_I"/>
</dbReference>
<dbReference type="OrthoDB" id="8043158at2"/>
<dbReference type="AlphaFoldDB" id="A0A4R7C5H0"/>
<reference evidence="6 7" key="1">
    <citation type="submission" date="2019-03" db="EMBL/GenBank/DDBJ databases">
        <title>Genomic Encyclopedia of Type Strains, Phase IV (KMG-IV): sequencing the most valuable type-strain genomes for metagenomic binning, comparative biology and taxonomic classification.</title>
        <authorList>
            <person name="Goeker M."/>
        </authorList>
    </citation>
    <scope>NUCLEOTIDE SEQUENCE [LARGE SCALE GENOMIC DNA]</scope>
    <source>
        <strain evidence="6 7">DSM 25903</strain>
    </source>
</reference>
<dbReference type="PANTHER" id="PTHR30483">
    <property type="entry name" value="LEUCINE-SPECIFIC-BINDING PROTEIN"/>
    <property type="match status" value="1"/>
</dbReference>
<name>A0A4R7C5H0_9HYPH</name>
<evidence type="ECO:0000313" key="7">
    <source>
        <dbReference type="Proteomes" id="UP000295122"/>
    </source>
</evidence>
<evidence type="ECO:0000256" key="2">
    <source>
        <dbReference type="ARBA" id="ARBA00022729"/>
    </source>
</evidence>
<dbReference type="PANTHER" id="PTHR30483:SF6">
    <property type="entry name" value="PERIPLASMIC BINDING PROTEIN OF ABC TRANSPORTER FOR NATURAL AMINO ACIDS"/>
    <property type="match status" value="1"/>
</dbReference>
<feature type="chain" id="PRO_5020751601" evidence="4">
    <location>
        <begin position="23"/>
        <end position="377"/>
    </location>
</feature>
<feature type="signal peptide" evidence="4">
    <location>
        <begin position="1"/>
        <end position="22"/>
    </location>
</feature>
<dbReference type="InterPro" id="IPR051010">
    <property type="entry name" value="BCAA_transport"/>
</dbReference>
<evidence type="ECO:0000256" key="4">
    <source>
        <dbReference type="SAM" id="SignalP"/>
    </source>
</evidence>
<dbReference type="Gene3D" id="3.40.50.2300">
    <property type="match status" value="2"/>
</dbReference>
<keyword evidence="3" id="KW-0029">Amino-acid transport</keyword>
<comment type="similarity">
    <text evidence="1">Belongs to the leucine-binding protein family.</text>
</comment>